<evidence type="ECO:0000313" key="5">
    <source>
        <dbReference type="Proteomes" id="UP001152484"/>
    </source>
</evidence>
<sequence>MQLYGLHKVATEGPCCTPQPMAFKLSARAKWNAWQKLGDISQDEAMEQYIALLSRSITDWKHGIGHNNRMLLRILPPYQILEQDEQ</sequence>
<protein>
    <recommendedName>
        <fullName evidence="3">ACB domain-containing protein</fullName>
    </recommendedName>
</protein>
<dbReference type="PANTHER" id="PTHR23310:SF105">
    <property type="entry name" value="ACYL-COA-BINDING DOMAIN-CONTAINING PROTEIN 5"/>
    <property type="match status" value="1"/>
</dbReference>
<keyword evidence="5" id="KW-1185">Reference proteome</keyword>
<dbReference type="InterPro" id="IPR014352">
    <property type="entry name" value="FERM/acyl-CoA-bd_prot_sf"/>
</dbReference>
<dbReference type="GO" id="GO:0000062">
    <property type="term" value="F:fatty-acyl-CoA binding"/>
    <property type="evidence" value="ECO:0007669"/>
    <property type="project" value="InterPro"/>
</dbReference>
<dbReference type="Proteomes" id="UP001152484">
    <property type="component" value="Unassembled WGS sequence"/>
</dbReference>
<comment type="similarity">
    <text evidence="1">Belongs to the ACBP family.</text>
</comment>
<dbReference type="EMBL" id="CAMAPE010000005">
    <property type="protein sequence ID" value="CAH9069226.1"/>
    <property type="molecule type" value="Genomic_DNA"/>
</dbReference>
<comment type="caution">
    <text evidence="4">The sequence shown here is derived from an EMBL/GenBank/DDBJ whole genome shotgun (WGS) entry which is preliminary data.</text>
</comment>
<dbReference type="PANTHER" id="PTHR23310">
    <property type="entry name" value="ACYL-COA-BINDING PROTEIN, ACBP"/>
    <property type="match status" value="1"/>
</dbReference>
<evidence type="ECO:0000313" key="4">
    <source>
        <dbReference type="EMBL" id="CAH9069226.1"/>
    </source>
</evidence>
<dbReference type="Pfam" id="PF00887">
    <property type="entry name" value="ACBP"/>
    <property type="match status" value="1"/>
</dbReference>
<keyword evidence="2" id="KW-0446">Lipid-binding</keyword>
<dbReference type="SUPFAM" id="SSF47027">
    <property type="entry name" value="Acyl-CoA binding protein"/>
    <property type="match status" value="1"/>
</dbReference>
<dbReference type="InterPro" id="IPR035984">
    <property type="entry name" value="Acyl-CoA-binding_sf"/>
</dbReference>
<dbReference type="AlphaFoldDB" id="A0A9P0YMG5"/>
<reference evidence="4" key="1">
    <citation type="submission" date="2022-07" db="EMBL/GenBank/DDBJ databases">
        <authorList>
            <person name="Macas J."/>
            <person name="Novak P."/>
            <person name="Neumann P."/>
        </authorList>
    </citation>
    <scope>NUCLEOTIDE SEQUENCE</scope>
</reference>
<evidence type="ECO:0000256" key="2">
    <source>
        <dbReference type="ARBA" id="ARBA00023121"/>
    </source>
</evidence>
<gene>
    <name evidence="4" type="ORF">CEURO_LOCUS3113</name>
</gene>
<accession>A0A9P0YMG5</accession>
<feature type="domain" description="ACB" evidence="3">
    <location>
        <begin position="1"/>
        <end position="62"/>
    </location>
</feature>
<dbReference type="InterPro" id="IPR000582">
    <property type="entry name" value="Acyl-CoA-binding_protein"/>
</dbReference>
<dbReference type="PROSITE" id="PS51228">
    <property type="entry name" value="ACB_2"/>
    <property type="match status" value="1"/>
</dbReference>
<dbReference type="GO" id="GO:0006631">
    <property type="term" value="P:fatty acid metabolic process"/>
    <property type="evidence" value="ECO:0007669"/>
    <property type="project" value="TreeGrafter"/>
</dbReference>
<name>A0A9P0YMG5_CUSEU</name>
<proteinExistence type="inferred from homology"/>
<dbReference type="Gene3D" id="1.20.80.10">
    <property type="match status" value="1"/>
</dbReference>
<dbReference type="OrthoDB" id="71307at2759"/>
<evidence type="ECO:0000256" key="1">
    <source>
        <dbReference type="ARBA" id="ARBA00005567"/>
    </source>
</evidence>
<evidence type="ECO:0000259" key="3">
    <source>
        <dbReference type="PROSITE" id="PS51228"/>
    </source>
</evidence>
<organism evidence="4 5">
    <name type="scientific">Cuscuta europaea</name>
    <name type="common">European dodder</name>
    <dbReference type="NCBI Taxonomy" id="41803"/>
    <lineage>
        <taxon>Eukaryota</taxon>
        <taxon>Viridiplantae</taxon>
        <taxon>Streptophyta</taxon>
        <taxon>Embryophyta</taxon>
        <taxon>Tracheophyta</taxon>
        <taxon>Spermatophyta</taxon>
        <taxon>Magnoliopsida</taxon>
        <taxon>eudicotyledons</taxon>
        <taxon>Gunneridae</taxon>
        <taxon>Pentapetalae</taxon>
        <taxon>asterids</taxon>
        <taxon>lamiids</taxon>
        <taxon>Solanales</taxon>
        <taxon>Convolvulaceae</taxon>
        <taxon>Cuscuteae</taxon>
        <taxon>Cuscuta</taxon>
        <taxon>Cuscuta subgen. Cuscuta</taxon>
    </lineage>
</organism>